<dbReference type="Proteomes" id="UP000614221">
    <property type="component" value="Unassembled WGS sequence"/>
</dbReference>
<protein>
    <submittedName>
        <fullName evidence="1">Uncharacterized protein</fullName>
    </submittedName>
</protein>
<dbReference type="EMBL" id="BMPD01000014">
    <property type="protein sequence ID" value="GGK85227.1"/>
    <property type="molecule type" value="Genomic_DNA"/>
</dbReference>
<organism evidence="1 2">
    <name type="scientific">Haloarcula sebkhae</name>
    <dbReference type="NCBI Taxonomy" id="932660"/>
    <lineage>
        <taxon>Archaea</taxon>
        <taxon>Methanobacteriati</taxon>
        <taxon>Methanobacteriota</taxon>
        <taxon>Stenosarchaea group</taxon>
        <taxon>Halobacteria</taxon>
        <taxon>Halobacteriales</taxon>
        <taxon>Haloarculaceae</taxon>
        <taxon>Haloarcula</taxon>
    </lineage>
</organism>
<gene>
    <name evidence="1" type="ORF">GCM10009067_41710</name>
</gene>
<proteinExistence type="predicted"/>
<sequence>MNRRTYLTAVATALGVTASSGTVAGDDSDERYESVRQEFADITRFAAPDSNGPADEYVRLYDDTAETLIYETTQGTNGVAIATRDAAGIDVTS</sequence>
<evidence type="ECO:0000313" key="2">
    <source>
        <dbReference type="Proteomes" id="UP000614221"/>
    </source>
</evidence>
<evidence type="ECO:0000313" key="1">
    <source>
        <dbReference type="EMBL" id="GGK85227.1"/>
    </source>
</evidence>
<reference evidence="1" key="2">
    <citation type="submission" date="2020-09" db="EMBL/GenBank/DDBJ databases">
        <authorList>
            <person name="Sun Q."/>
            <person name="Ohkuma M."/>
        </authorList>
    </citation>
    <scope>NUCLEOTIDE SEQUENCE</scope>
    <source>
        <strain evidence="1">JCM 19018</strain>
    </source>
</reference>
<name>A0A830EQL3_9EURY</name>
<dbReference type="AlphaFoldDB" id="A0A830EQL3"/>
<accession>A0A830EQL3</accession>
<comment type="caution">
    <text evidence="1">The sequence shown here is derived from an EMBL/GenBank/DDBJ whole genome shotgun (WGS) entry which is preliminary data.</text>
</comment>
<reference evidence="1" key="1">
    <citation type="journal article" date="2014" name="Int. J. Syst. Evol. Microbiol.">
        <title>Complete genome sequence of Corynebacterium casei LMG S-19264T (=DSM 44701T), isolated from a smear-ripened cheese.</title>
        <authorList>
            <consortium name="US DOE Joint Genome Institute (JGI-PGF)"/>
            <person name="Walter F."/>
            <person name="Albersmeier A."/>
            <person name="Kalinowski J."/>
            <person name="Ruckert C."/>
        </authorList>
    </citation>
    <scope>NUCLEOTIDE SEQUENCE</scope>
    <source>
        <strain evidence="1">JCM 19018</strain>
    </source>
</reference>